<protein>
    <submittedName>
        <fullName evidence="1">DUF6482 family protein</fullName>
    </submittedName>
</protein>
<dbReference type="RefSeq" id="WP_306101205.1">
    <property type="nucleotide sequence ID" value="NZ_CP162601.1"/>
</dbReference>
<accession>A0AB39HHS3</accession>
<dbReference type="InterPro" id="IPR045508">
    <property type="entry name" value="DUF6482"/>
</dbReference>
<evidence type="ECO:0000313" key="1">
    <source>
        <dbReference type="EMBL" id="XDK25764.1"/>
    </source>
</evidence>
<name>A0AB39HHS3_9VIBR</name>
<proteinExistence type="predicted"/>
<organism evidence="1">
    <name type="scientific">Vibrio sp. HB236076</name>
    <dbReference type="NCBI Taxonomy" id="3232307"/>
    <lineage>
        <taxon>Bacteria</taxon>
        <taxon>Pseudomonadati</taxon>
        <taxon>Pseudomonadota</taxon>
        <taxon>Gammaproteobacteria</taxon>
        <taxon>Vibrionales</taxon>
        <taxon>Vibrionaceae</taxon>
        <taxon>Vibrio</taxon>
    </lineage>
</organism>
<dbReference type="EMBL" id="CP162601">
    <property type="protein sequence ID" value="XDK25764.1"/>
    <property type="molecule type" value="Genomic_DNA"/>
</dbReference>
<dbReference type="KEGG" id="vih:AB0763_03710"/>
<sequence length="106" mass="12236">MEMQQFEQWVQAYNKHHHHAPKVFVIGCSGLPHYLLAVEFKHHLEPVRQGDKPIHYVSLEGVREELLRLGVDKAFLRLHNTYDECCGNETLAESFCDIEMAVAPAH</sequence>
<reference evidence="1" key="1">
    <citation type="submission" date="2024-07" db="EMBL/GenBank/DDBJ databases">
        <title>Genome Analysis of a Potential Novel Vibrio Species Secreting pH- and Thermo-stable Alginate Lyase and its Application in Producing Alginate Oligosaccharides.</title>
        <authorList>
            <person name="Huang H."/>
            <person name="Bao K."/>
        </authorList>
    </citation>
    <scope>NUCLEOTIDE SEQUENCE</scope>
    <source>
        <strain evidence="1">HB236076</strain>
    </source>
</reference>
<dbReference type="Pfam" id="PF20090">
    <property type="entry name" value="DUF6482"/>
    <property type="match status" value="1"/>
</dbReference>
<gene>
    <name evidence="1" type="ORF">AB0763_03710</name>
</gene>
<dbReference type="AlphaFoldDB" id="A0AB39HHS3"/>